<keyword evidence="4" id="KW-1185">Reference proteome</keyword>
<dbReference type="InterPro" id="IPR003797">
    <property type="entry name" value="DegV"/>
</dbReference>
<dbReference type="GO" id="GO:0008289">
    <property type="term" value="F:lipid binding"/>
    <property type="evidence" value="ECO:0007669"/>
    <property type="project" value="UniProtKB-KW"/>
</dbReference>
<name>A0A9J6NUQ0_9CLOT</name>
<dbReference type="Gene3D" id="3.40.50.10170">
    <property type="match status" value="1"/>
</dbReference>
<comment type="function">
    <text evidence="1">May bind long-chain fatty acids, such as palmitate, and may play a role in lipid transport or fatty acid metabolism.</text>
</comment>
<organism evidence="3 4">
    <name type="scientific">Oceanirhabdus seepicola</name>
    <dbReference type="NCBI Taxonomy" id="2828781"/>
    <lineage>
        <taxon>Bacteria</taxon>
        <taxon>Bacillati</taxon>
        <taxon>Bacillota</taxon>
        <taxon>Clostridia</taxon>
        <taxon>Eubacteriales</taxon>
        <taxon>Clostridiaceae</taxon>
        <taxon>Oceanirhabdus</taxon>
    </lineage>
</organism>
<dbReference type="AlphaFoldDB" id="A0A9J6NUQ0"/>
<keyword evidence="2" id="KW-0446">Lipid-binding</keyword>
<dbReference type="InterPro" id="IPR043168">
    <property type="entry name" value="DegV_C"/>
</dbReference>
<dbReference type="EMBL" id="JAGSOJ010000001">
    <property type="protein sequence ID" value="MCM1988207.1"/>
    <property type="molecule type" value="Genomic_DNA"/>
</dbReference>
<dbReference type="InterPro" id="IPR050270">
    <property type="entry name" value="DegV_domain_contain"/>
</dbReference>
<dbReference type="PANTHER" id="PTHR33434">
    <property type="entry name" value="DEGV DOMAIN-CONTAINING PROTEIN DR_1986-RELATED"/>
    <property type="match status" value="1"/>
</dbReference>
<gene>
    <name evidence="3" type="ORF">KDK92_00530</name>
</gene>
<sequence length="286" mass="32201">MSIKIIADSASDLPKEFYDSYNIDMLPLLVYVDAKEYRDGVDIHSSELFEYMKDGGIPTTAQVPYSVFDSKFRKLAEEGGSYIYIAFSSELSGTYHTAKLVESEVKKDYPDFDLHIIDSESATLGLGLIILKAIKMSNEGCSKEEILQTIKFYINHMEHIFTVDNLDYLYRGGRISRTAALMGSLLNIKPLLEVNEGKLIPIEKIRGKKRALKKLIDIVDERGANLQEQIIGLNHADNLETVNYIKNILQEKYGIKEFIINNVGSAIGSHTGPGFLGIYFLNKLQE</sequence>
<dbReference type="PANTHER" id="PTHR33434:SF3">
    <property type="entry name" value="DEGV DOMAIN-CONTAINING PROTEIN YITS"/>
    <property type="match status" value="1"/>
</dbReference>
<dbReference type="PROSITE" id="PS51482">
    <property type="entry name" value="DEGV"/>
    <property type="match status" value="1"/>
</dbReference>
<protein>
    <submittedName>
        <fullName evidence="3">DegV family protein</fullName>
    </submittedName>
</protein>
<dbReference type="SUPFAM" id="SSF82549">
    <property type="entry name" value="DAK1/DegV-like"/>
    <property type="match status" value="1"/>
</dbReference>
<reference evidence="3" key="1">
    <citation type="journal article" date="2021" name="mSystems">
        <title>Bacteria and Archaea Synergistically Convert Glycine Betaine to Biogenic Methane in the Formosa Cold Seep of the South China Sea.</title>
        <authorList>
            <person name="Li L."/>
            <person name="Zhang W."/>
            <person name="Zhang S."/>
            <person name="Song L."/>
            <person name="Sun Q."/>
            <person name="Zhang H."/>
            <person name="Xiang H."/>
            <person name="Dong X."/>
        </authorList>
    </citation>
    <scope>NUCLEOTIDE SEQUENCE</scope>
    <source>
        <strain evidence="3">ZWT</strain>
    </source>
</reference>
<dbReference type="Pfam" id="PF02645">
    <property type="entry name" value="DegV"/>
    <property type="match status" value="1"/>
</dbReference>
<dbReference type="RefSeq" id="WP_250857065.1">
    <property type="nucleotide sequence ID" value="NZ_JAGSOJ010000001.1"/>
</dbReference>
<evidence type="ECO:0000313" key="4">
    <source>
        <dbReference type="Proteomes" id="UP001056429"/>
    </source>
</evidence>
<dbReference type="NCBIfam" id="TIGR00762">
    <property type="entry name" value="DegV"/>
    <property type="match status" value="1"/>
</dbReference>
<reference evidence="3" key="2">
    <citation type="submission" date="2021-04" db="EMBL/GenBank/DDBJ databases">
        <authorList>
            <person name="Dong X."/>
        </authorList>
    </citation>
    <scope>NUCLEOTIDE SEQUENCE</scope>
    <source>
        <strain evidence="3">ZWT</strain>
    </source>
</reference>
<accession>A0A9J6NUQ0</accession>
<evidence type="ECO:0000256" key="1">
    <source>
        <dbReference type="ARBA" id="ARBA00003238"/>
    </source>
</evidence>
<evidence type="ECO:0000313" key="3">
    <source>
        <dbReference type="EMBL" id="MCM1988207.1"/>
    </source>
</evidence>
<evidence type="ECO:0000256" key="2">
    <source>
        <dbReference type="ARBA" id="ARBA00023121"/>
    </source>
</evidence>
<comment type="caution">
    <text evidence="3">The sequence shown here is derived from an EMBL/GenBank/DDBJ whole genome shotgun (WGS) entry which is preliminary data.</text>
</comment>
<dbReference type="Proteomes" id="UP001056429">
    <property type="component" value="Unassembled WGS sequence"/>
</dbReference>
<proteinExistence type="predicted"/>
<dbReference type="Gene3D" id="3.30.1180.10">
    <property type="match status" value="1"/>
</dbReference>